<evidence type="ECO:0000256" key="2">
    <source>
        <dbReference type="ARBA" id="ARBA00022475"/>
    </source>
</evidence>
<evidence type="ECO:0000313" key="8">
    <source>
        <dbReference type="Proteomes" id="UP000652681"/>
    </source>
</evidence>
<accession>A0A8J6P519</accession>
<feature type="transmembrane region" description="Helical" evidence="6">
    <location>
        <begin position="135"/>
        <end position="153"/>
    </location>
</feature>
<dbReference type="EMBL" id="JACVEL010000002">
    <property type="protein sequence ID" value="MBC9811897.1"/>
    <property type="molecule type" value="Genomic_DNA"/>
</dbReference>
<gene>
    <name evidence="7" type="ORF">H9Y05_05345</name>
</gene>
<feature type="transmembrane region" description="Helical" evidence="6">
    <location>
        <begin position="173"/>
        <end position="192"/>
    </location>
</feature>
<dbReference type="InterPro" id="IPR044878">
    <property type="entry name" value="UbiA_sf"/>
</dbReference>
<evidence type="ECO:0000256" key="5">
    <source>
        <dbReference type="ARBA" id="ARBA00023136"/>
    </source>
</evidence>
<feature type="transmembrane region" description="Helical" evidence="6">
    <location>
        <begin position="255"/>
        <end position="276"/>
    </location>
</feature>
<dbReference type="PANTHER" id="PTHR42723:SF1">
    <property type="entry name" value="CHLOROPHYLL SYNTHASE, CHLOROPLASTIC"/>
    <property type="match status" value="1"/>
</dbReference>
<sequence length="305" mass="35120">MHFIRLIRPVNLLIIVLTMIGVRQYMLQFGGENHASLFNFSLLVLSTVIIAAAGNMINDYFDVRADRVNRPDTVIVGKFIKRRWAIALHWMFNLLAFCVGLYLGWYYQSFVFLIIHFSSITCLWWYSVSLKKKPAIGNLVVSALTVLVIYLTQKFTLMDSLMGELVMYLSHDRVFDIPSIYIVWIFMGMAFVQNFAREIIKDAEDITGDLVIGARTIPMIIGRTATIRLIGFLLVLFPLIYFTGVLFFFPRFDWFQGLPITLAALTNMLAFVVAFFSKQENAIVLIKRLLKLSMMFGIIYLFLPQ</sequence>
<dbReference type="Gene3D" id="1.10.357.140">
    <property type="entry name" value="UbiA prenyltransferase"/>
    <property type="match status" value="1"/>
</dbReference>
<dbReference type="AlphaFoldDB" id="A0A8J6P519"/>
<feature type="transmembrane region" description="Helical" evidence="6">
    <location>
        <begin position="84"/>
        <end position="104"/>
    </location>
</feature>
<dbReference type="Pfam" id="PF01040">
    <property type="entry name" value="UbiA"/>
    <property type="match status" value="1"/>
</dbReference>
<proteinExistence type="predicted"/>
<keyword evidence="2" id="KW-1003">Cell membrane</keyword>
<dbReference type="CDD" id="cd13961">
    <property type="entry name" value="PT_UbiA_DGGGPS"/>
    <property type="match status" value="1"/>
</dbReference>
<protein>
    <submittedName>
        <fullName evidence="7">Geranylgeranylglycerol-phosphate geranylgeranyltransferase</fullName>
    </submittedName>
</protein>
<keyword evidence="5 6" id="KW-0472">Membrane</keyword>
<comment type="subcellular location">
    <subcellularLocation>
        <location evidence="1">Membrane</location>
        <topology evidence="1">Multi-pass membrane protein</topology>
    </subcellularLocation>
</comment>
<keyword evidence="8" id="KW-1185">Reference proteome</keyword>
<evidence type="ECO:0000313" key="7">
    <source>
        <dbReference type="EMBL" id="MBC9811897.1"/>
    </source>
</evidence>
<dbReference type="RefSeq" id="WP_216713697.1">
    <property type="nucleotide sequence ID" value="NZ_JACVEL010000002.1"/>
</dbReference>
<feature type="transmembrane region" description="Helical" evidence="6">
    <location>
        <begin position="229"/>
        <end position="249"/>
    </location>
</feature>
<feature type="transmembrane region" description="Helical" evidence="6">
    <location>
        <begin position="12"/>
        <end position="31"/>
    </location>
</feature>
<evidence type="ECO:0000256" key="6">
    <source>
        <dbReference type="SAM" id="Phobius"/>
    </source>
</evidence>
<reference evidence="7" key="1">
    <citation type="submission" date="2020-09" db="EMBL/GenBank/DDBJ databases">
        <title>Taishania pollutisoli gen. nov., sp. nov., Isolated from Tetrabromobisphenol A-Contaminated Soil.</title>
        <authorList>
            <person name="Chen Q."/>
        </authorList>
    </citation>
    <scope>NUCLEOTIDE SEQUENCE</scope>
    <source>
        <strain evidence="7">CZZ-1</strain>
    </source>
</reference>
<name>A0A8J6P519_9FLAO</name>
<keyword evidence="4 6" id="KW-1133">Transmembrane helix</keyword>
<feature type="transmembrane region" description="Helical" evidence="6">
    <location>
        <begin position="37"/>
        <end position="57"/>
    </location>
</feature>
<dbReference type="PANTHER" id="PTHR42723">
    <property type="entry name" value="CHLOROPHYLL SYNTHASE"/>
    <property type="match status" value="1"/>
</dbReference>
<dbReference type="GO" id="GO:0016020">
    <property type="term" value="C:membrane"/>
    <property type="evidence" value="ECO:0007669"/>
    <property type="project" value="UniProtKB-SubCell"/>
</dbReference>
<evidence type="ECO:0000256" key="1">
    <source>
        <dbReference type="ARBA" id="ARBA00004141"/>
    </source>
</evidence>
<feature type="transmembrane region" description="Helical" evidence="6">
    <location>
        <begin position="288"/>
        <end position="303"/>
    </location>
</feature>
<dbReference type="InterPro" id="IPR000537">
    <property type="entry name" value="UbiA_prenyltransferase"/>
</dbReference>
<feature type="transmembrane region" description="Helical" evidence="6">
    <location>
        <begin position="110"/>
        <end position="128"/>
    </location>
</feature>
<evidence type="ECO:0000256" key="3">
    <source>
        <dbReference type="ARBA" id="ARBA00022692"/>
    </source>
</evidence>
<keyword evidence="3 6" id="KW-0812">Transmembrane</keyword>
<dbReference type="Proteomes" id="UP000652681">
    <property type="component" value="Unassembled WGS sequence"/>
</dbReference>
<comment type="caution">
    <text evidence="7">The sequence shown here is derived from an EMBL/GenBank/DDBJ whole genome shotgun (WGS) entry which is preliminary data.</text>
</comment>
<dbReference type="GO" id="GO:0016765">
    <property type="term" value="F:transferase activity, transferring alkyl or aryl (other than methyl) groups"/>
    <property type="evidence" value="ECO:0007669"/>
    <property type="project" value="InterPro"/>
</dbReference>
<organism evidence="7 8">
    <name type="scientific">Taishania pollutisoli</name>
    <dbReference type="NCBI Taxonomy" id="2766479"/>
    <lineage>
        <taxon>Bacteria</taxon>
        <taxon>Pseudomonadati</taxon>
        <taxon>Bacteroidota</taxon>
        <taxon>Flavobacteriia</taxon>
        <taxon>Flavobacteriales</taxon>
        <taxon>Crocinitomicaceae</taxon>
        <taxon>Taishania</taxon>
    </lineage>
</organism>
<dbReference type="InterPro" id="IPR050475">
    <property type="entry name" value="Prenyltransferase_related"/>
</dbReference>
<evidence type="ECO:0000256" key="4">
    <source>
        <dbReference type="ARBA" id="ARBA00022989"/>
    </source>
</evidence>